<dbReference type="InterPro" id="IPR036736">
    <property type="entry name" value="ACP-like_sf"/>
</dbReference>
<keyword evidence="3" id="KW-0596">Phosphopantetheine</keyword>
<dbReference type="FunFam" id="1.10.1200.10:FF:000005">
    <property type="entry name" value="Nonribosomal peptide synthetase 1"/>
    <property type="match status" value="1"/>
</dbReference>
<dbReference type="PROSITE" id="PS50075">
    <property type="entry name" value="CARRIER"/>
    <property type="match status" value="1"/>
</dbReference>
<dbReference type="GO" id="GO:0044550">
    <property type="term" value="P:secondary metabolite biosynthetic process"/>
    <property type="evidence" value="ECO:0007669"/>
    <property type="project" value="UniProtKB-ARBA"/>
</dbReference>
<keyword evidence="4" id="KW-0597">Phosphoprotein</keyword>
<keyword evidence="9" id="KW-1185">Reference proteome</keyword>
<gene>
    <name evidence="7" type="ORF">FB564_4385</name>
    <name evidence="6" type="ORF">Sar04_47900</name>
</gene>
<name>A0A542XTH0_SALAC</name>
<dbReference type="PANTHER" id="PTHR45527:SF1">
    <property type="entry name" value="FATTY ACID SYNTHASE"/>
    <property type="match status" value="1"/>
</dbReference>
<dbReference type="Gene3D" id="3.40.50.980">
    <property type="match status" value="2"/>
</dbReference>
<dbReference type="SMART" id="SM00823">
    <property type="entry name" value="PKS_PP"/>
    <property type="match status" value="1"/>
</dbReference>
<dbReference type="InterPro" id="IPR000873">
    <property type="entry name" value="AMP-dep_synth/lig_dom"/>
</dbReference>
<reference evidence="6 9" key="2">
    <citation type="submission" date="2021-03" db="EMBL/GenBank/DDBJ databases">
        <title>Whole genome shotgun sequence of Salinispora arenicola NBRC 105043.</title>
        <authorList>
            <person name="Komaki H."/>
            <person name="Tamura T."/>
        </authorList>
    </citation>
    <scope>NUCLEOTIDE SEQUENCE [LARGE SCALE GENOMIC DNA]</scope>
    <source>
        <strain evidence="6 9">NBRC 105043</strain>
    </source>
</reference>
<evidence type="ECO:0000313" key="7">
    <source>
        <dbReference type="EMBL" id="TQL39148.1"/>
    </source>
</evidence>
<dbReference type="PROSITE" id="PS00455">
    <property type="entry name" value="AMP_BINDING"/>
    <property type="match status" value="1"/>
</dbReference>
<dbReference type="EMBL" id="BOQM01000058">
    <property type="protein sequence ID" value="GIM88054.1"/>
    <property type="molecule type" value="Genomic_DNA"/>
</dbReference>
<dbReference type="Gene3D" id="2.30.38.10">
    <property type="entry name" value="Luciferase, Domain 3"/>
    <property type="match status" value="1"/>
</dbReference>
<dbReference type="InterPro" id="IPR020845">
    <property type="entry name" value="AMP-binding_CS"/>
</dbReference>
<protein>
    <submittedName>
        <fullName evidence="7">Amino acid adenylation domain-containing protein</fullName>
    </submittedName>
</protein>
<dbReference type="FunFam" id="3.40.50.12780:FF:000012">
    <property type="entry name" value="Non-ribosomal peptide synthetase"/>
    <property type="match status" value="1"/>
</dbReference>
<dbReference type="Pfam" id="PF13193">
    <property type="entry name" value="AMP-binding_C"/>
    <property type="match status" value="1"/>
</dbReference>
<feature type="domain" description="Carrier" evidence="5">
    <location>
        <begin position="507"/>
        <end position="582"/>
    </location>
</feature>
<evidence type="ECO:0000256" key="2">
    <source>
        <dbReference type="ARBA" id="ARBA00006432"/>
    </source>
</evidence>
<dbReference type="SUPFAM" id="SSF47336">
    <property type="entry name" value="ACP-like"/>
    <property type="match status" value="1"/>
</dbReference>
<sequence>MTALSIPARFAEQVARTPETTAVSEAASGIDLTYWELEQRANRLAHYLIGLGVGHEDRVAVLMERSADLVVAFLAILKAGAAYLPVHEAYPADRRQYLIDHAGAAVLLTDNAMRASWVPTGVPVVGVDDSAVTDQSALDPKVPIHPDQVAYVIHTSGSTGQPKGVAVTQRDVVRLLLDPQWAVERHARVLLVAPYAFDVSTYEMWMPLLHGGQVVIAPPGRLEPPTLRRLITTHGITGIHLTAGLFRVLAEEAPETLTGLREILTGGDVIAPTAVRRVLDACPDVVIHAMYGATEGSVFSAHHLLTRDTELGTVVPIGDVLTGICIHILDDRLAPVPAGVVGEIYLAGEGVARGYLGQADLTAERFVADPFGPPGSRMYRTGDMARRNTGGLIEFVGREDSQVKILGFLVEPAEVEAALAGYPGLAHFVVLAREREHGEKQLVGYVVPESDELDLAALRAHIRTKLPDYMVPAVFVQLDSLPLTPNGKLDRAAMPEPDFDEVLTYRPPETPLQHTLSGLFSSLLDAPKVGIDDNFFELGGQSLQAMRLLNRIKAEVGVTILINALFDFPTVAQLAAHIEAVHGPVAKDEEEGP</sequence>
<dbReference type="Gene3D" id="3.30.300.30">
    <property type="match status" value="1"/>
</dbReference>
<evidence type="ECO:0000259" key="5">
    <source>
        <dbReference type="PROSITE" id="PS50075"/>
    </source>
</evidence>
<dbReference type="GO" id="GO:0005829">
    <property type="term" value="C:cytosol"/>
    <property type="evidence" value="ECO:0007669"/>
    <property type="project" value="TreeGrafter"/>
</dbReference>
<comment type="cofactor">
    <cofactor evidence="1">
        <name>pantetheine 4'-phosphate</name>
        <dbReference type="ChEBI" id="CHEBI:47942"/>
    </cofactor>
</comment>
<comment type="caution">
    <text evidence="7">The sequence shown here is derived from an EMBL/GenBank/DDBJ whole genome shotgun (WGS) entry which is preliminary data.</text>
</comment>
<dbReference type="NCBIfam" id="TIGR01733">
    <property type="entry name" value="AA-adenyl-dom"/>
    <property type="match status" value="1"/>
</dbReference>
<dbReference type="Pfam" id="PF00501">
    <property type="entry name" value="AMP-binding"/>
    <property type="match status" value="1"/>
</dbReference>
<evidence type="ECO:0000256" key="1">
    <source>
        <dbReference type="ARBA" id="ARBA00001957"/>
    </source>
</evidence>
<dbReference type="Pfam" id="PF00550">
    <property type="entry name" value="PP-binding"/>
    <property type="match status" value="1"/>
</dbReference>
<dbReference type="SUPFAM" id="SSF56801">
    <property type="entry name" value="Acetyl-CoA synthetase-like"/>
    <property type="match status" value="1"/>
</dbReference>
<dbReference type="Gene3D" id="3.40.50.1820">
    <property type="entry name" value="alpha/beta hydrolase"/>
    <property type="match status" value="1"/>
</dbReference>
<evidence type="ECO:0000313" key="6">
    <source>
        <dbReference type="EMBL" id="GIM88054.1"/>
    </source>
</evidence>
<proteinExistence type="inferred from homology"/>
<dbReference type="InterPro" id="IPR020806">
    <property type="entry name" value="PKS_PP-bd"/>
</dbReference>
<dbReference type="InterPro" id="IPR010071">
    <property type="entry name" value="AA_adenyl_dom"/>
</dbReference>
<evidence type="ECO:0000313" key="9">
    <source>
        <dbReference type="Proteomes" id="UP000677457"/>
    </source>
</evidence>
<dbReference type="FunFam" id="3.40.50.980:FF:000001">
    <property type="entry name" value="Non-ribosomal peptide synthetase"/>
    <property type="match status" value="1"/>
</dbReference>
<organism evidence="7 8">
    <name type="scientific">Salinispora arenicola</name>
    <dbReference type="NCBI Taxonomy" id="168697"/>
    <lineage>
        <taxon>Bacteria</taxon>
        <taxon>Bacillati</taxon>
        <taxon>Actinomycetota</taxon>
        <taxon>Actinomycetes</taxon>
        <taxon>Micromonosporales</taxon>
        <taxon>Micromonosporaceae</taxon>
        <taxon>Salinispora</taxon>
    </lineage>
</organism>
<dbReference type="InterPro" id="IPR025110">
    <property type="entry name" value="AMP-bd_C"/>
</dbReference>
<evidence type="ECO:0000256" key="4">
    <source>
        <dbReference type="ARBA" id="ARBA00022553"/>
    </source>
</evidence>
<dbReference type="EMBL" id="VFOL01000001">
    <property type="protein sequence ID" value="TQL39148.1"/>
    <property type="molecule type" value="Genomic_DNA"/>
</dbReference>
<dbReference type="Proteomes" id="UP000315983">
    <property type="component" value="Unassembled WGS sequence"/>
</dbReference>
<accession>A0A542XTH0</accession>
<dbReference type="AlphaFoldDB" id="A0A542XTH0"/>
<dbReference type="FunFam" id="3.30.300.30:FF:000010">
    <property type="entry name" value="Enterobactin synthetase component F"/>
    <property type="match status" value="1"/>
</dbReference>
<dbReference type="Proteomes" id="UP000677457">
    <property type="component" value="Unassembled WGS sequence"/>
</dbReference>
<comment type="similarity">
    <text evidence="2">Belongs to the ATP-dependent AMP-binding enzyme family.</text>
</comment>
<dbReference type="GO" id="GO:0031177">
    <property type="term" value="F:phosphopantetheine binding"/>
    <property type="evidence" value="ECO:0007669"/>
    <property type="project" value="InterPro"/>
</dbReference>
<dbReference type="InterPro" id="IPR029058">
    <property type="entry name" value="AB_hydrolase_fold"/>
</dbReference>
<dbReference type="PANTHER" id="PTHR45527">
    <property type="entry name" value="NONRIBOSOMAL PEPTIDE SYNTHETASE"/>
    <property type="match status" value="1"/>
</dbReference>
<dbReference type="GO" id="GO:0043041">
    <property type="term" value="P:amino acid activation for nonribosomal peptide biosynthetic process"/>
    <property type="evidence" value="ECO:0007669"/>
    <property type="project" value="TreeGrafter"/>
</dbReference>
<dbReference type="CDD" id="cd12117">
    <property type="entry name" value="A_NRPS_Srf_like"/>
    <property type="match status" value="1"/>
</dbReference>
<evidence type="ECO:0000313" key="8">
    <source>
        <dbReference type="Proteomes" id="UP000315983"/>
    </source>
</evidence>
<evidence type="ECO:0000256" key="3">
    <source>
        <dbReference type="ARBA" id="ARBA00022450"/>
    </source>
</evidence>
<dbReference type="FunFam" id="2.30.38.10:FF:000001">
    <property type="entry name" value="Non-ribosomal peptide synthetase PvdI"/>
    <property type="match status" value="1"/>
</dbReference>
<reference evidence="7 8" key="1">
    <citation type="submission" date="2019-06" db="EMBL/GenBank/DDBJ databases">
        <title>Sequencing the genomes of 1000 actinobacteria strains.</title>
        <authorList>
            <person name="Klenk H.-P."/>
        </authorList>
    </citation>
    <scope>NUCLEOTIDE SEQUENCE [LARGE SCALE GENOMIC DNA]</scope>
    <source>
        <strain evidence="7 8">DSM 44819</strain>
    </source>
</reference>
<dbReference type="InterPro" id="IPR009081">
    <property type="entry name" value="PP-bd_ACP"/>
</dbReference>
<dbReference type="InterPro" id="IPR045851">
    <property type="entry name" value="AMP-bd_C_sf"/>
</dbReference>